<dbReference type="Pfam" id="PF03160">
    <property type="entry name" value="Calx-beta"/>
    <property type="match status" value="1"/>
</dbReference>
<organism evidence="5">
    <name type="scientific">uncultured Flavobacteriia bacterium</name>
    <dbReference type="NCBI Taxonomy" id="212695"/>
    <lineage>
        <taxon>Bacteria</taxon>
        <taxon>Pseudomonadati</taxon>
        <taxon>Bacteroidota</taxon>
        <taxon>Flavobacteriia</taxon>
        <taxon>environmental samples</taxon>
    </lineage>
</organism>
<proteinExistence type="predicted"/>
<dbReference type="InterPro" id="IPR003644">
    <property type="entry name" value="Calx_beta"/>
</dbReference>
<evidence type="ECO:0000256" key="3">
    <source>
        <dbReference type="ARBA" id="ARBA00022837"/>
    </source>
</evidence>
<dbReference type="InterPro" id="IPR036415">
    <property type="entry name" value="Lamin_tail_dom_sf"/>
</dbReference>
<keyword evidence="5" id="KW-0540">Nuclease</keyword>
<keyword evidence="5" id="KW-0269">Exonuclease</keyword>
<feature type="domain" description="LTD" evidence="4">
    <location>
        <begin position="127"/>
        <end position="274"/>
    </location>
</feature>
<keyword evidence="3" id="KW-0106">Calcium</keyword>
<dbReference type="Gene3D" id="2.60.40.1260">
    <property type="entry name" value="Lamin Tail domain"/>
    <property type="match status" value="1"/>
</dbReference>
<dbReference type="Gene3D" id="2.60.40.2030">
    <property type="match status" value="1"/>
</dbReference>
<dbReference type="GO" id="GO:0004519">
    <property type="term" value="F:endonuclease activity"/>
    <property type="evidence" value="ECO:0007669"/>
    <property type="project" value="UniProtKB-KW"/>
</dbReference>
<dbReference type="InterPro" id="IPR001322">
    <property type="entry name" value="Lamin_tail_dom"/>
</dbReference>
<reference evidence="5" key="2">
    <citation type="submission" date="2012-02" db="EMBL/GenBank/DDBJ databases">
        <authorList>
            <person name="Genoscope - CEA"/>
        </authorList>
    </citation>
    <scope>NUCLEOTIDE SEQUENCE</scope>
</reference>
<dbReference type="Pfam" id="PF00932">
    <property type="entry name" value="LTD"/>
    <property type="match status" value="1"/>
</dbReference>
<evidence type="ECO:0000256" key="2">
    <source>
        <dbReference type="ARBA" id="ARBA00022737"/>
    </source>
</evidence>
<dbReference type="SUPFAM" id="SSF74853">
    <property type="entry name" value="Lamin A/C globular tail domain"/>
    <property type="match status" value="1"/>
</dbReference>
<protein>
    <submittedName>
        <fullName evidence="5">Endonuclease/exonuclease/phosphatase family protein</fullName>
    </submittedName>
</protein>
<evidence type="ECO:0000256" key="1">
    <source>
        <dbReference type="ARBA" id="ARBA00022729"/>
    </source>
</evidence>
<sequence length="307" mass="31733">MPAVELGLDATTLSEAGGELTLTATLNSAATESISLALIFGGTASENQDYSATSSAITIDSGTSSGTVKISAIQDVEIEGVETITVSLDSGSRVLVLSNSLIEIGLLDDDSDSDSDGILDTLDACPEQSGFAEYDGCLYPRIIINEVLYDPAAGDAGDANGDGTRDANGDEFIEFYNIGSQTVDISGFTISDASELRHVFPEGTLVPSNSALVLFGSGNPTGNFAGSIVQIASEGLINMNNTGDFLTFADSNGNTVLTFDVEPLSNNPNESYTRNPDLTGEFVQHSGIEAANGALYSPGTMLDGSSF</sequence>
<dbReference type="GO" id="GO:0007154">
    <property type="term" value="P:cell communication"/>
    <property type="evidence" value="ECO:0007669"/>
    <property type="project" value="InterPro"/>
</dbReference>
<dbReference type="EMBL" id="FO117614">
    <property type="protein sequence ID" value="CCG00642.1"/>
    <property type="molecule type" value="Genomic_DNA"/>
</dbReference>
<keyword evidence="5" id="KW-0255">Endonuclease</keyword>
<dbReference type="GO" id="GO:0016020">
    <property type="term" value="C:membrane"/>
    <property type="evidence" value="ECO:0007669"/>
    <property type="project" value="InterPro"/>
</dbReference>
<dbReference type="InterPro" id="IPR038081">
    <property type="entry name" value="CalX-like_sf"/>
</dbReference>
<keyword evidence="2" id="KW-0677">Repeat</keyword>
<evidence type="ECO:0000313" key="5">
    <source>
        <dbReference type="EMBL" id="CCG00642.1"/>
    </source>
</evidence>
<dbReference type="GO" id="GO:0004527">
    <property type="term" value="F:exonuclease activity"/>
    <property type="evidence" value="ECO:0007669"/>
    <property type="project" value="UniProtKB-KW"/>
</dbReference>
<dbReference type="AlphaFoldDB" id="H6RHY1"/>
<gene>
    <name evidence="5" type="ORF">VIS_S3DLC50008</name>
</gene>
<dbReference type="PROSITE" id="PS51841">
    <property type="entry name" value="LTD"/>
    <property type="match status" value="1"/>
</dbReference>
<accession>H6RHY1</accession>
<keyword evidence="5" id="KW-0378">Hydrolase</keyword>
<dbReference type="SUPFAM" id="SSF141072">
    <property type="entry name" value="CalX-like"/>
    <property type="match status" value="1"/>
</dbReference>
<evidence type="ECO:0000259" key="4">
    <source>
        <dbReference type="PROSITE" id="PS51841"/>
    </source>
</evidence>
<reference evidence="5" key="1">
    <citation type="journal article" date="2012" name="Environ. Microbiol.">
        <title>Genomic content of uncultured Bacteroidetes from contrasting oceanic provinces in the North Atlantic Ocean.</title>
        <authorList>
            <person name="Gomez-Pereira P.R."/>
            <person name="Schuler M."/>
            <person name="Fuchs B.M."/>
            <person name="Bennke C."/>
            <person name="Teeling H."/>
            <person name="Waldmann J."/>
            <person name="Richter M."/>
            <person name="Barbe V."/>
            <person name="Bataille E."/>
            <person name="Glockner F.O."/>
            <person name="Amann R."/>
        </authorList>
    </citation>
    <scope>NUCLEOTIDE SEQUENCE</scope>
</reference>
<keyword evidence="1" id="KW-0732">Signal</keyword>
<name>H6RHY1_9BACT</name>